<evidence type="ECO:0000313" key="2">
    <source>
        <dbReference type="EMBL" id="CAG8189623.1"/>
    </source>
</evidence>
<dbReference type="Proteomes" id="UP001153618">
    <property type="component" value="Unassembled WGS sequence"/>
</dbReference>
<organism evidence="2 3">
    <name type="scientific">Penicillium olsonii</name>
    <dbReference type="NCBI Taxonomy" id="99116"/>
    <lineage>
        <taxon>Eukaryota</taxon>
        <taxon>Fungi</taxon>
        <taxon>Dikarya</taxon>
        <taxon>Ascomycota</taxon>
        <taxon>Pezizomycotina</taxon>
        <taxon>Eurotiomycetes</taxon>
        <taxon>Eurotiomycetidae</taxon>
        <taxon>Eurotiales</taxon>
        <taxon>Aspergillaceae</taxon>
        <taxon>Penicillium</taxon>
    </lineage>
</organism>
<dbReference type="EMBL" id="CAJVOS010000041">
    <property type="protein sequence ID" value="CAG8189623.1"/>
    <property type="molecule type" value="Genomic_DNA"/>
</dbReference>
<feature type="region of interest" description="Disordered" evidence="1">
    <location>
        <begin position="339"/>
        <end position="371"/>
    </location>
</feature>
<name>A0A9W4MZK2_PENOL</name>
<gene>
    <name evidence="2" type="ORF">POLS_LOCUS7181</name>
</gene>
<comment type="caution">
    <text evidence="2">The sequence shown here is derived from an EMBL/GenBank/DDBJ whole genome shotgun (WGS) entry which is preliminary data.</text>
</comment>
<accession>A0A9W4MZK2</accession>
<feature type="compositionally biased region" description="Basic and acidic residues" evidence="1">
    <location>
        <begin position="344"/>
        <end position="354"/>
    </location>
</feature>
<sequence>MGTDPLNSTLQMKKRARVDTPTSNCSCSVTVRMACDKSANNGFISLWFAGPLANSPEKRQDLVLNIIPTIILNCDFAPGNGVRDTPTLSLNLSEPGAVFGPIGTDSLRPFNPDDREFHSFAAICKSTILRLNLSRQQFQGTDLKKLSSISSFLQRRSVQPRPFEFERHHLAPKNHQDFDSPPKPPPYSEQDVSQRVAEVQPPPYHGQTVGEQVISKRPIDIGSTPASNGRSKRIRLPSPQFTHCADKINRASVLCEPNTPSVPTEPNTPSTRLSVASSICPTPFTLSAFPDLIEHKEPARPEQETPNATDDNTSSSDSSPSRSIRPTCFRHAASTSIKHRKLVGLREDRSHDPDEPISSTQRGSHASPARYFRPPCFTHASSPDSPGHWKLAHLEQELRNAPDELIRELLIRVGRSHLLAAPTDTTGTPSFMFEVGSAKAETLEERLERLVDQRIEHYLESGDSQLIAKLTERATSECREHISDEFKTRGDDFEEEVESGIFEVRRAVEEGLEEIRKQHDQCEDDLKDRGVKVVTAAEKAVSNLMHWYNPPRQNLHDRRLCPPHELGINTRRRST</sequence>
<dbReference type="AlphaFoldDB" id="A0A9W4MZK2"/>
<protein>
    <submittedName>
        <fullName evidence="2">Uncharacterized protein</fullName>
    </submittedName>
</protein>
<keyword evidence="3" id="KW-1185">Reference proteome</keyword>
<proteinExistence type="predicted"/>
<feature type="compositionally biased region" description="Polar residues" evidence="1">
    <location>
        <begin position="258"/>
        <end position="275"/>
    </location>
</feature>
<dbReference type="OrthoDB" id="3891782at2759"/>
<evidence type="ECO:0000313" key="3">
    <source>
        <dbReference type="Proteomes" id="UP001153618"/>
    </source>
</evidence>
<feature type="compositionally biased region" description="Low complexity" evidence="1">
    <location>
        <begin position="305"/>
        <end position="327"/>
    </location>
</feature>
<reference evidence="2" key="1">
    <citation type="submission" date="2021-07" db="EMBL/GenBank/DDBJ databases">
        <authorList>
            <person name="Branca A.L. A."/>
        </authorList>
    </citation>
    <scope>NUCLEOTIDE SEQUENCE</scope>
</reference>
<feature type="region of interest" description="Disordered" evidence="1">
    <location>
        <begin position="255"/>
        <end position="275"/>
    </location>
</feature>
<feature type="region of interest" description="Disordered" evidence="1">
    <location>
        <begin position="172"/>
        <end position="234"/>
    </location>
</feature>
<feature type="region of interest" description="Disordered" evidence="1">
    <location>
        <begin position="298"/>
        <end position="327"/>
    </location>
</feature>
<evidence type="ECO:0000256" key="1">
    <source>
        <dbReference type="SAM" id="MobiDB-lite"/>
    </source>
</evidence>